<protein>
    <recommendedName>
        <fullName evidence="2">Beta-lactamase-related domain-containing protein</fullName>
    </recommendedName>
</protein>
<dbReference type="InterPro" id="IPR050789">
    <property type="entry name" value="Diverse_Enzym_Activities"/>
</dbReference>
<dbReference type="InterPro" id="IPR001466">
    <property type="entry name" value="Beta-lactam-related"/>
</dbReference>
<evidence type="ECO:0000259" key="2">
    <source>
        <dbReference type="Pfam" id="PF00144"/>
    </source>
</evidence>
<name>A0A255YPZ0_9SPHN</name>
<comment type="caution">
    <text evidence="3">The sequence shown here is derived from an EMBL/GenBank/DDBJ whole genome shotgun (WGS) entry which is preliminary data.</text>
</comment>
<dbReference type="Gene3D" id="3.40.710.10">
    <property type="entry name" value="DD-peptidase/beta-lactamase superfamily"/>
    <property type="match status" value="1"/>
</dbReference>
<keyword evidence="4" id="KW-1185">Reference proteome</keyword>
<dbReference type="SUPFAM" id="SSF56601">
    <property type="entry name" value="beta-lactamase/transpeptidase-like"/>
    <property type="match status" value="1"/>
</dbReference>
<evidence type="ECO:0000256" key="1">
    <source>
        <dbReference type="SAM" id="SignalP"/>
    </source>
</evidence>
<dbReference type="Proteomes" id="UP000216991">
    <property type="component" value="Unassembled WGS sequence"/>
</dbReference>
<dbReference type="PANTHER" id="PTHR43283:SF18">
    <property type="match status" value="1"/>
</dbReference>
<dbReference type="PANTHER" id="PTHR43283">
    <property type="entry name" value="BETA-LACTAMASE-RELATED"/>
    <property type="match status" value="1"/>
</dbReference>
<dbReference type="RefSeq" id="WP_094472947.1">
    <property type="nucleotide sequence ID" value="NZ_NOXT01000087.1"/>
</dbReference>
<feature type="chain" id="PRO_5013033351" description="Beta-lactamase-related domain-containing protein" evidence="1">
    <location>
        <begin position="20"/>
        <end position="361"/>
    </location>
</feature>
<proteinExistence type="predicted"/>
<dbReference type="AlphaFoldDB" id="A0A255YPZ0"/>
<dbReference type="EMBL" id="NOXT01000087">
    <property type="protein sequence ID" value="OYQ31297.1"/>
    <property type="molecule type" value="Genomic_DNA"/>
</dbReference>
<accession>A0A255YPZ0</accession>
<feature type="signal peptide" evidence="1">
    <location>
        <begin position="1"/>
        <end position="19"/>
    </location>
</feature>
<feature type="domain" description="Beta-lactamase-related" evidence="2">
    <location>
        <begin position="32"/>
        <end position="334"/>
    </location>
</feature>
<evidence type="ECO:0000313" key="4">
    <source>
        <dbReference type="Proteomes" id="UP000216991"/>
    </source>
</evidence>
<reference evidence="3 4" key="1">
    <citation type="submission" date="2017-07" db="EMBL/GenBank/DDBJ databases">
        <title>Sandarakinorhabdus cyanobacteriorum sp. nov., a novel bacterium isolated from cyanobacterial aggregates in a eutrophic lake.</title>
        <authorList>
            <person name="Cai H."/>
        </authorList>
    </citation>
    <scope>NUCLEOTIDE SEQUENCE [LARGE SCALE GENOMIC DNA]</scope>
    <source>
        <strain evidence="3 4">TH057</strain>
    </source>
</reference>
<sequence length="361" mass="38423">MARLAAVLLLSMLPAPGLAAQRDPAAIRQQLDGVVPAALARHKVPALSLALIRDGRIDVVAAWGAQGGGQPATPNSLFNVASLTKPITAEVALRLASTGRIDLDEAMAAHWLDPDIKDHEWRNRLTARLALSHQTGFANWRRQTGGQLRFRFAPGTGYGYSGEGYEYVGRYLQAKTGEGLDALAGRLIFAPLAMASTSHTGQAWFAGRIAAPSHDGAPLPPVIAAQPTASDDLYTTAADYAAFLASLIRSEAVTPDLASQRATVHADQTRQMCNQRAPATCPARAGFGLGWQVLDFAGTRFLMHTGNDRGEFTFAYWSPDTREGGVILTNSNVGGLAIIDALPALDLDPRFAAYLKAVAEN</sequence>
<dbReference type="Pfam" id="PF00144">
    <property type="entry name" value="Beta-lactamase"/>
    <property type="match status" value="1"/>
</dbReference>
<dbReference type="InterPro" id="IPR012338">
    <property type="entry name" value="Beta-lactam/transpept-like"/>
</dbReference>
<gene>
    <name evidence="3" type="ORF">CHU93_04475</name>
</gene>
<dbReference type="OrthoDB" id="5377981at2"/>
<organism evidence="3 4">
    <name type="scientific">Sandarakinorhabdus cyanobacteriorum</name>
    <dbReference type="NCBI Taxonomy" id="1981098"/>
    <lineage>
        <taxon>Bacteria</taxon>
        <taxon>Pseudomonadati</taxon>
        <taxon>Pseudomonadota</taxon>
        <taxon>Alphaproteobacteria</taxon>
        <taxon>Sphingomonadales</taxon>
        <taxon>Sphingosinicellaceae</taxon>
        <taxon>Sandarakinorhabdus</taxon>
    </lineage>
</organism>
<evidence type="ECO:0000313" key="3">
    <source>
        <dbReference type="EMBL" id="OYQ31297.1"/>
    </source>
</evidence>
<keyword evidence="1" id="KW-0732">Signal</keyword>